<keyword evidence="12 16" id="KW-0238">DNA-binding</keyword>
<dbReference type="GO" id="GO:0006302">
    <property type="term" value="P:double-strand break repair"/>
    <property type="evidence" value="ECO:0007669"/>
    <property type="project" value="TreeGrafter"/>
</dbReference>
<keyword evidence="4 16" id="KW-0808">Transferase</keyword>
<dbReference type="EMBL" id="NXLT01000001">
    <property type="protein sequence ID" value="RDU68334.1"/>
    <property type="molecule type" value="Genomic_DNA"/>
</dbReference>
<evidence type="ECO:0000256" key="16">
    <source>
        <dbReference type="RuleBase" id="RU004460"/>
    </source>
</evidence>
<dbReference type="InterPro" id="IPR008918">
    <property type="entry name" value="HhH2"/>
</dbReference>
<dbReference type="SMART" id="SM00475">
    <property type="entry name" value="53EXOc"/>
    <property type="match status" value="1"/>
</dbReference>
<dbReference type="GO" id="GO:0003887">
    <property type="term" value="F:DNA-directed DNA polymerase activity"/>
    <property type="evidence" value="ECO:0007669"/>
    <property type="project" value="UniProtKB-UniRule"/>
</dbReference>
<dbReference type="CDD" id="cd08637">
    <property type="entry name" value="DNA_pol_A_pol_I_C"/>
    <property type="match status" value="1"/>
</dbReference>
<evidence type="ECO:0000256" key="5">
    <source>
        <dbReference type="ARBA" id="ARBA00022695"/>
    </source>
</evidence>
<dbReference type="InterPro" id="IPR019760">
    <property type="entry name" value="DNA-dir_DNA_pol_A_CS"/>
</dbReference>
<dbReference type="InterPro" id="IPR002298">
    <property type="entry name" value="DNA_polymerase_A"/>
</dbReference>
<dbReference type="SUPFAM" id="SSF88723">
    <property type="entry name" value="PIN domain-like"/>
    <property type="match status" value="1"/>
</dbReference>
<gene>
    <name evidence="16" type="primary">polA</name>
    <name evidence="20" type="ORF">CQA54_00535</name>
</gene>
<keyword evidence="8 16" id="KW-0227">DNA damage</keyword>
<dbReference type="OrthoDB" id="9806424at2"/>
<dbReference type="SUPFAM" id="SSF56672">
    <property type="entry name" value="DNA/RNA polymerases"/>
    <property type="match status" value="1"/>
</dbReference>
<keyword evidence="10 16" id="KW-0269">Exonuclease</keyword>
<dbReference type="Gene3D" id="3.30.70.370">
    <property type="match status" value="1"/>
</dbReference>
<dbReference type="InterPro" id="IPR036397">
    <property type="entry name" value="RNaseH_sf"/>
</dbReference>
<organism evidence="20 21">
    <name type="scientific">Helicobacter equorum</name>
    <dbReference type="NCBI Taxonomy" id="361872"/>
    <lineage>
        <taxon>Bacteria</taxon>
        <taxon>Pseudomonadati</taxon>
        <taxon>Campylobacterota</taxon>
        <taxon>Epsilonproteobacteria</taxon>
        <taxon>Campylobacterales</taxon>
        <taxon>Helicobacteraceae</taxon>
        <taxon>Helicobacter</taxon>
    </lineage>
</organism>
<keyword evidence="5 16" id="KW-0548">Nucleotidyltransferase</keyword>
<evidence type="ECO:0000256" key="6">
    <source>
        <dbReference type="ARBA" id="ARBA00022705"/>
    </source>
</evidence>
<keyword evidence="7" id="KW-0540">Nuclease</keyword>
<evidence type="ECO:0000256" key="12">
    <source>
        <dbReference type="ARBA" id="ARBA00023125"/>
    </source>
</evidence>
<dbReference type="SMART" id="SM00474">
    <property type="entry name" value="35EXOc"/>
    <property type="match status" value="1"/>
</dbReference>
<evidence type="ECO:0000256" key="9">
    <source>
        <dbReference type="ARBA" id="ARBA00022801"/>
    </source>
</evidence>
<dbReference type="Gene3D" id="1.20.1060.10">
    <property type="entry name" value="Taq DNA Polymerase, Chain T, domain 4"/>
    <property type="match status" value="1"/>
</dbReference>
<accession>A0A3D8IUL7</accession>
<dbReference type="SMART" id="SM00482">
    <property type="entry name" value="POLAc"/>
    <property type="match status" value="1"/>
</dbReference>
<dbReference type="SUPFAM" id="SSF47807">
    <property type="entry name" value="5' to 3' exonuclease, C-terminal subdomain"/>
    <property type="match status" value="1"/>
</dbReference>
<evidence type="ECO:0000256" key="3">
    <source>
        <dbReference type="ARBA" id="ARBA00020311"/>
    </source>
</evidence>
<feature type="domain" description="5'-3' exonuclease" evidence="18">
    <location>
        <begin position="1"/>
        <end position="260"/>
    </location>
</feature>
<dbReference type="InterPro" id="IPR002421">
    <property type="entry name" value="5-3_exonuclease"/>
</dbReference>
<comment type="similarity">
    <text evidence="1 16">Belongs to the DNA polymerase type-A family.</text>
</comment>
<dbReference type="InterPro" id="IPR043502">
    <property type="entry name" value="DNA/RNA_pol_sf"/>
</dbReference>
<name>A0A3D8IUL7_9HELI</name>
<dbReference type="Pfam" id="PF00476">
    <property type="entry name" value="DNA_pol_A"/>
    <property type="match status" value="1"/>
</dbReference>
<dbReference type="PANTHER" id="PTHR10133">
    <property type="entry name" value="DNA POLYMERASE I"/>
    <property type="match status" value="1"/>
</dbReference>
<dbReference type="SUPFAM" id="SSF53098">
    <property type="entry name" value="Ribonuclease H-like"/>
    <property type="match status" value="1"/>
</dbReference>
<dbReference type="InterPro" id="IPR020046">
    <property type="entry name" value="5-3_exonucl_a-hlix_arch_N"/>
</dbReference>
<comment type="caution">
    <text evidence="20">The sequence shown here is derived from an EMBL/GenBank/DDBJ whole genome shotgun (WGS) entry which is preliminary data.</text>
</comment>
<dbReference type="InterPro" id="IPR020045">
    <property type="entry name" value="DNA_polI_H3TH"/>
</dbReference>
<dbReference type="AlphaFoldDB" id="A0A3D8IUL7"/>
<dbReference type="CDD" id="cd09898">
    <property type="entry name" value="H3TH_53EXO"/>
    <property type="match status" value="1"/>
</dbReference>
<dbReference type="Gene3D" id="1.10.150.20">
    <property type="entry name" value="5' to 3' exonuclease, C-terminal subdomain"/>
    <property type="match status" value="2"/>
</dbReference>
<dbReference type="GO" id="GO:0006261">
    <property type="term" value="P:DNA-templated DNA replication"/>
    <property type="evidence" value="ECO:0007669"/>
    <property type="project" value="UniProtKB-UniRule"/>
</dbReference>
<dbReference type="NCBIfam" id="NF004397">
    <property type="entry name" value="PRK05755.1"/>
    <property type="match status" value="1"/>
</dbReference>
<evidence type="ECO:0000259" key="18">
    <source>
        <dbReference type="SMART" id="SM00475"/>
    </source>
</evidence>
<dbReference type="Proteomes" id="UP000256514">
    <property type="component" value="Unassembled WGS sequence"/>
</dbReference>
<evidence type="ECO:0000256" key="7">
    <source>
        <dbReference type="ARBA" id="ARBA00022722"/>
    </source>
</evidence>
<feature type="domain" description="DNA-directed DNA polymerase family A palm" evidence="19">
    <location>
        <begin position="669"/>
        <end position="869"/>
    </location>
</feature>
<evidence type="ECO:0000256" key="10">
    <source>
        <dbReference type="ARBA" id="ARBA00022839"/>
    </source>
</evidence>
<dbReference type="FunFam" id="1.20.1060.10:FF:000001">
    <property type="entry name" value="DNA polymerase I"/>
    <property type="match status" value="1"/>
</dbReference>
<sequence length="905" mass="103252">MKTLTIIDTFGFFFRSFYALPPLKNKEGFPTGLLLGFCNLLNNLYKDKNCDYVLFALEGQGKNRRKILDPRYKQNRQEVPKELLLQLPIAIEWIQKMGFVNLSVDGYEADDVIASVSVLAHKKGLNVRIISHDKDLYQLIDSQTYIYDPIKKIEIHEEQCQEKFGVLPCEFIDYQSLVGDSSDNVAGVKGIGAKSAQKLIKHFQNLESLYQRSDEIAQVLTPRLQKIILDSKDEAFLAKSLVTLVKDIPLEIDFTQCAMPSQNPLLAIVDALHKYEFNGILTKIQGPKYNSLSTAPSFKNAVLSQQISQSSTFAYEYEMIDSQSTLFALIQSIPKDALIAFDTESDGLDTKEANIVGFSFSIDGHKGYYAPLGHTYLGVQTQIDKQSAKAALESIFSHTLIGHNLKFDIALVYHNFGIKPQNTIIDTMVLAWLLDSAKPVGLDKQMLQWFGHKMISFEEIVDKKQTFANVDINLASQYAAEDAVATYCLYKRLKQEFEQRGLEPILELARELEFPFVNVLVQMEMEGIKIDTTLFESYNKDFTKILHSLTQQIYECAGENFNINSPQQLSQILFTKLGLQSGRSVKGGLSTDERTLSNIAHSHPIIPLVLDYREMNKLKNTYIEPLLKYANKDAEHKIYTSFLQTGTVTGRLSSKSPNLQNIPVRSEYGRKIRKGFIAKEGHKLISVDYSQIELRLLAHFSQDSHLIEAFKQQKDIHYETALRLFGEDQAHNKRFIAKTINFGLIYGMGARKLSETLKITHKEAKEYIESYFKLFPTVKDYLHNQKEFLLENGYTQTLLGRRRYFDFSDATEFMKANYIREGINCIFQGSAADLIKLCMYKIYQHYQNTELQMLLQVHDELIFQAPESKVGEFLPHIESLMNSIYTLLVPLKCSVSVGDNWADLK</sequence>
<evidence type="ECO:0000256" key="1">
    <source>
        <dbReference type="ARBA" id="ARBA00007705"/>
    </source>
</evidence>
<dbReference type="InterPro" id="IPR036279">
    <property type="entry name" value="5-3_exonuclease_C_sf"/>
</dbReference>
<evidence type="ECO:0000256" key="14">
    <source>
        <dbReference type="ARBA" id="ARBA00049244"/>
    </source>
</evidence>
<dbReference type="SMART" id="SM00279">
    <property type="entry name" value="HhH2"/>
    <property type="match status" value="1"/>
</dbReference>
<dbReference type="CDD" id="cd06139">
    <property type="entry name" value="DNA_polA_I_Ecoli_like_exo"/>
    <property type="match status" value="1"/>
</dbReference>
<comment type="function">
    <text evidence="16">In addition to polymerase activity, this DNA polymerase exhibits 3'-5' and 5'-3' exonuclease activity.</text>
</comment>
<evidence type="ECO:0000256" key="8">
    <source>
        <dbReference type="ARBA" id="ARBA00022763"/>
    </source>
</evidence>
<dbReference type="CDD" id="cd09859">
    <property type="entry name" value="PIN_53EXO"/>
    <property type="match status" value="1"/>
</dbReference>
<dbReference type="Gene3D" id="3.40.50.1010">
    <property type="entry name" value="5'-nuclease"/>
    <property type="match status" value="1"/>
</dbReference>
<evidence type="ECO:0000256" key="15">
    <source>
        <dbReference type="NCBIfam" id="TIGR00593"/>
    </source>
</evidence>
<dbReference type="InterPro" id="IPR012337">
    <property type="entry name" value="RNaseH-like_sf"/>
</dbReference>
<dbReference type="GO" id="GO:0008408">
    <property type="term" value="F:3'-5' exonuclease activity"/>
    <property type="evidence" value="ECO:0007669"/>
    <property type="project" value="UniProtKB-UniRule"/>
</dbReference>
<proteinExistence type="inferred from homology"/>
<keyword evidence="21" id="KW-1185">Reference proteome</keyword>
<dbReference type="PROSITE" id="PS00447">
    <property type="entry name" value="DNA_POLYMERASE_A"/>
    <property type="match status" value="1"/>
</dbReference>
<evidence type="ECO:0000259" key="19">
    <source>
        <dbReference type="SMART" id="SM00482"/>
    </source>
</evidence>
<dbReference type="InterPro" id="IPR018320">
    <property type="entry name" value="DNA_polymerase_1"/>
</dbReference>
<dbReference type="Pfam" id="PF02739">
    <property type="entry name" value="5_3_exonuc_N"/>
    <property type="match status" value="1"/>
</dbReference>
<protein>
    <recommendedName>
        <fullName evidence="3 15">DNA polymerase I</fullName>
        <ecNumber evidence="2 15">2.7.7.7</ecNumber>
    </recommendedName>
</protein>
<reference evidence="20 21" key="1">
    <citation type="submission" date="2018-04" db="EMBL/GenBank/DDBJ databases">
        <title>Novel Campyloabacter and Helicobacter Species and Strains.</title>
        <authorList>
            <person name="Mannion A.J."/>
            <person name="Shen Z."/>
            <person name="Fox J.G."/>
        </authorList>
    </citation>
    <scope>NUCLEOTIDE SEQUENCE [LARGE SCALE GENOMIC DNA]</scope>
    <source>
        <strain evidence="20 21">MIT 12-6600</strain>
    </source>
</reference>
<keyword evidence="9 16" id="KW-0378">Hydrolase</keyword>
<dbReference type="InterPro" id="IPR001098">
    <property type="entry name" value="DNA-dir_DNA_pol_A_palm_dom"/>
</dbReference>
<keyword evidence="11 16" id="KW-0239">DNA-directed DNA polymerase</keyword>
<evidence type="ECO:0000313" key="21">
    <source>
        <dbReference type="Proteomes" id="UP000256514"/>
    </source>
</evidence>
<dbReference type="EC" id="2.7.7.7" evidence="2 15"/>
<evidence type="ECO:0000313" key="20">
    <source>
        <dbReference type="EMBL" id="RDU68334.1"/>
    </source>
</evidence>
<dbReference type="FunFam" id="1.10.150.20:FF:000002">
    <property type="entry name" value="DNA polymerase I"/>
    <property type="match status" value="1"/>
</dbReference>
<comment type="catalytic activity">
    <reaction evidence="14 16">
        <text>DNA(n) + a 2'-deoxyribonucleoside 5'-triphosphate = DNA(n+1) + diphosphate</text>
        <dbReference type="Rhea" id="RHEA:22508"/>
        <dbReference type="Rhea" id="RHEA-COMP:17339"/>
        <dbReference type="Rhea" id="RHEA-COMP:17340"/>
        <dbReference type="ChEBI" id="CHEBI:33019"/>
        <dbReference type="ChEBI" id="CHEBI:61560"/>
        <dbReference type="ChEBI" id="CHEBI:173112"/>
        <dbReference type="EC" id="2.7.7.7"/>
    </reaction>
</comment>
<keyword evidence="6 16" id="KW-0235">DNA replication</keyword>
<dbReference type="NCBIfam" id="TIGR00593">
    <property type="entry name" value="pola"/>
    <property type="match status" value="1"/>
</dbReference>
<dbReference type="GO" id="GO:0003677">
    <property type="term" value="F:DNA binding"/>
    <property type="evidence" value="ECO:0007669"/>
    <property type="project" value="UniProtKB-UniRule"/>
</dbReference>
<dbReference type="Pfam" id="PF01367">
    <property type="entry name" value="5_3_exonuc"/>
    <property type="match status" value="1"/>
</dbReference>
<evidence type="ECO:0000256" key="11">
    <source>
        <dbReference type="ARBA" id="ARBA00022932"/>
    </source>
</evidence>
<evidence type="ECO:0000256" key="2">
    <source>
        <dbReference type="ARBA" id="ARBA00012417"/>
    </source>
</evidence>
<evidence type="ECO:0000256" key="13">
    <source>
        <dbReference type="ARBA" id="ARBA00023204"/>
    </source>
</evidence>
<evidence type="ECO:0000256" key="4">
    <source>
        <dbReference type="ARBA" id="ARBA00022679"/>
    </source>
</evidence>
<dbReference type="Pfam" id="PF01612">
    <property type="entry name" value="DNA_pol_A_exo1"/>
    <property type="match status" value="1"/>
</dbReference>
<dbReference type="RefSeq" id="WP_115570294.1">
    <property type="nucleotide sequence ID" value="NZ_NXLT01000001.1"/>
</dbReference>
<dbReference type="Gene3D" id="3.30.420.10">
    <property type="entry name" value="Ribonuclease H-like superfamily/Ribonuclease H"/>
    <property type="match status" value="1"/>
</dbReference>
<keyword evidence="13 16" id="KW-0234">DNA repair</keyword>
<dbReference type="FunFam" id="1.10.150.20:FF:000003">
    <property type="entry name" value="DNA polymerase I"/>
    <property type="match status" value="1"/>
</dbReference>
<dbReference type="GO" id="GO:0008409">
    <property type="term" value="F:5'-3' exonuclease activity"/>
    <property type="evidence" value="ECO:0007669"/>
    <property type="project" value="UniProtKB-UniRule"/>
</dbReference>
<evidence type="ECO:0000259" key="17">
    <source>
        <dbReference type="SMART" id="SM00474"/>
    </source>
</evidence>
<dbReference type="InterPro" id="IPR029060">
    <property type="entry name" value="PIN-like_dom_sf"/>
</dbReference>
<dbReference type="PANTHER" id="PTHR10133:SF27">
    <property type="entry name" value="DNA POLYMERASE NU"/>
    <property type="match status" value="1"/>
</dbReference>
<dbReference type="PRINTS" id="PR00868">
    <property type="entry name" value="DNAPOLI"/>
</dbReference>
<dbReference type="InterPro" id="IPR002562">
    <property type="entry name" value="3'-5'_exonuclease_dom"/>
</dbReference>
<feature type="domain" description="3'-5' exonuclease" evidence="17">
    <location>
        <begin position="317"/>
        <end position="498"/>
    </location>
</feature>